<sequence length="202" mass="22442">MPIPYAASVPHARLDASLHLYRVYIQSRLVMALWAMNADDEPSELYWPCTVAAQRMAETMRHHAQTQTPHAPASFVEMHRRSQQLHLLHLLHRLHAAFASTILQSTLQALRSFLLPPVAVAVVPPCWRPLAQLTPAVPPARQRHGPNLDARAHTAFHERRASMSVCAFSLSAAAQLPVKFALQQTPSPPLPSPQHRLSPGLT</sequence>
<dbReference type="Proteomes" id="UP000053758">
    <property type="component" value="Unassembled WGS sequence"/>
</dbReference>
<dbReference type="RefSeq" id="XP_014653723.1">
    <property type="nucleotide sequence ID" value="XM_014798237.1"/>
</dbReference>
<name>A0A081CN33_PSEA2</name>
<dbReference type="GeneID" id="26307127"/>
<dbReference type="AlphaFoldDB" id="A0A081CN33"/>
<keyword evidence="2" id="KW-1185">Reference proteome</keyword>
<dbReference type="HOGENOM" id="CLU_1354432_0_0_1"/>
<proteinExistence type="predicted"/>
<accession>A0A081CN33</accession>
<reference evidence="2" key="1">
    <citation type="journal article" date="2014" name="Genome Announc.">
        <title>Draft Genome Sequence of the Yeast Pseudozyma antarctica Type Strain JCM10317, a Producer of the Glycolipid Biosurfactants, Mannosylerythritol Lipids.</title>
        <authorList>
            <person name="Saika A."/>
            <person name="Koike H."/>
            <person name="Hori T."/>
            <person name="Fukuoka T."/>
            <person name="Sato S."/>
            <person name="Habe H."/>
            <person name="Kitamoto D."/>
            <person name="Morita T."/>
        </authorList>
    </citation>
    <scope>NUCLEOTIDE SEQUENCE [LARGE SCALE GENOMIC DNA]</scope>
    <source>
        <strain evidence="2">JCM 10317</strain>
    </source>
</reference>
<dbReference type="EMBL" id="DF830104">
    <property type="protein sequence ID" value="GAK68079.1"/>
    <property type="molecule type" value="Genomic_DNA"/>
</dbReference>
<evidence type="ECO:0000313" key="2">
    <source>
        <dbReference type="Proteomes" id="UP000053758"/>
    </source>
</evidence>
<protein>
    <submittedName>
        <fullName evidence="1">Uncharacterized protein</fullName>
    </submittedName>
</protein>
<gene>
    <name evidence="1" type="ORF">PAN0_037d6312</name>
</gene>
<organism evidence="1 2">
    <name type="scientific">Pseudozyma antarctica</name>
    <name type="common">Yeast</name>
    <name type="synonym">Candida antarctica</name>
    <dbReference type="NCBI Taxonomy" id="84753"/>
    <lineage>
        <taxon>Eukaryota</taxon>
        <taxon>Fungi</taxon>
        <taxon>Dikarya</taxon>
        <taxon>Basidiomycota</taxon>
        <taxon>Ustilaginomycotina</taxon>
        <taxon>Ustilaginomycetes</taxon>
        <taxon>Ustilaginales</taxon>
        <taxon>Ustilaginaceae</taxon>
        <taxon>Moesziomyces</taxon>
    </lineage>
</organism>
<evidence type="ECO:0000313" key="1">
    <source>
        <dbReference type="EMBL" id="GAK68079.1"/>
    </source>
</evidence>